<accession>A0A9P5Q012</accession>
<keyword evidence="3" id="KW-1185">Reference proteome</keyword>
<evidence type="ECO:0000313" key="2">
    <source>
        <dbReference type="EMBL" id="KAF9072536.1"/>
    </source>
</evidence>
<feature type="region of interest" description="Disordered" evidence="1">
    <location>
        <begin position="327"/>
        <end position="377"/>
    </location>
</feature>
<reference evidence="2" key="1">
    <citation type="submission" date="2020-11" db="EMBL/GenBank/DDBJ databases">
        <authorList>
            <consortium name="DOE Joint Genome Institute"/>
            <person name="Ahrendt S."/>
            <person name="Riley R."/>
            <person name="Andreopoulos W."/>
            <person name="Labutti K."/>
            <person name="Pangilinan J."/>
            <person name="Ruiz-Duenas F.J."/>
            <person name="Barrasa J.M."/>
            <person name="Sanchez-Garcia M."/>
            <person name="Camarero S."/>
            <person name="Miyauchi S."/>
            <person name="Serrano A."/>
            <person name="Linde D."/>
            <person name="Babiker R."/>
            <person name="Drula E."/>
            <person name="Ayuso-Fernandez I."/>
            <person name="Pacheco R."/>
            <person name="Padilla G."/>
            <person name="Ferreira P."/>
            <person name="Barriuso J."/>
            <person name="Kellner H."/>
            <person name="Castanera R."/>
            <person name="Alfaro M."/>
            <person name="Ramirez L."/>
            <person name="Pisabarro A.G."/>
            <person name="Kuo A."/>
            <person name="Tritt A."/>
            <person name="Lipzen A."/>
            <person name="He G."/>
            <person name="Yan M."/>
            <person name="Ng V."/>
            <person name="Cullen D."/>
            <person name="Martin F."/>
            <person name="Rosso M.-N."/>
            <person name="Henrissat B."/>
            <person name="Hibbett D."/>
            <person name="Martinez A.T."/>
            <person name="Grigoriev I.V."/>
        </authorList>
    </citation>
    <scope>NUCLEOTIDE SEQUENCE</scope>
    <source>
        <strain evidence="2">AH 40177</strain>
    </source>
</reference>
<name>A0A9P5Q012_9AGAR</name>
<dbReference type="AlphaFoldDB" id="A0A9P5Q012"/>
<comment type="caution">
    <text evidence="2">The sequence shown here is derived from an EMBL/GenBank/DDBJ whole genome shotgun (WGS) entry which is preliminary data.</text>
</comment>
<evidence type="ECO:0000313" key="3">
    <source>
        <dbReference type="Proteomes" id="UP000772434"/>
    </source>
</evidence>
<sequence>MYYAWSSEYTTKPVSDGTGTRDGKYVLGYHAECDSQIYGIQFVLSLDILGGNNNDSGIKATATKAAPVEVICVTLHGVKGAKTTGPSFGFSTVQNDGRGFFIQAGVALFETTIGDIVLSYDLNPPSPEVQGFHGKLRTSDVDIKFLPNVEVEFELVKIGGEYRLRFVKLPTVFQAFLDAAKLASTIYDLTEKDKCGAVELLFDKIVTSSIDADVSLADSQQGEDPAKGSGGITSIVFNVTGKYTLSIGGIDVPVVFKPLTFTVNSIPTSLKSFGESLLDFITDNIPALIQGLLDNTDNFGKVLGLITLKKLTLETIKALICRGEYTPEPAEGDGPGPNQKPDQGKTTDKGGMDGDGYFDDTTGAPSGSGSVGGGSSVAKDLEDQGVVEDIPEYVFDVFGVTPSSAITPTPQTVYPLDSPGTPPHAPDSDPYGQIIEEAISKDFERWASSADYATAVSDALACALEYRAAIMLLRQVLQSSSVAPKLGKSFFDDYTARRTVLVHNFSTLSTRFAQKWLDMSGISVYTNVTGINSDGTRELEVSWSRLRSHETMVTAVTLYINGITHLVKAVFGSDSTTITIPGPLCLDLNVQVRVTAFAALYGGTPQYKTDYAFFAQGRSGVGSFIESAAVGFRSTSDQPPSPPSQEGYQWVPLPYSSNYPVLTIGNYTYWGVSKLEYGQGDGSLGLIVYDEKNRKSIRHWYDFRLEDTRYLDSITYTPGDTNVVFHGQSGRSTSIAASRLLAVPFIISGDATQQPAPPSGMMYANETQNGGTGDLTRYPVLLLGPWSIWSVTDRNGGDLPKGALLFFDADNKLVKTTNSSIFPPMYKIDNDSFDWVGWTAGNRMSWGFTFNGFEEY</sequence>
<dbReference type="Proteomes" id="UP000772434">
    <property type="component" value="Unassembled WGS sequence"/>
</dbReference>
<gene>
    <name evidence="2" type="ORF">BDP27DRAFT_1320116</name>
</gene>
<feature type="compositionally biased region" description="Basic and acidic residues" evidence="1">
    <location>
        <begin position="342"/>
        <end position="352"/>
    </location>
</feature>
<protein>
    <submittedName>
        <fullName evidence="2">Uncharacterized protein</fullName>
    </submittedName>
</protein>
<proteinExistence type="predicted"/>
<organism evidence="2 3">
    <name type="scientific">Rhodocollybia butyracea</name>
    <dbReference type="NCBI Taxonomy" id="206335"/>
    <lineage>
        <taxon>Eukaryota</taxon>
        <taxon>Fungi</taxon>
        <taxon>Dikarya</taxon>
        <taxon>Basidiomycota</taxon>
        <taxon>Agaricomycotina</taxon>
        <taxon>Agaricomycetes</taxon>
        <taxon>Agaricomycetidae</taxon>
        <taxon>Agaricales</taxon>
        <taxon>Marasmiineae</taxon>
        <taxon>Omphalotaceae</taxon>
        <taxon>Rhodocollybia</taxon>
    </lineage>
</organism>
<dbReference type="OrthoDB" id="3246270at2759"/>
<evidence type="ECO:0000256" key="1">
    <source>
        <dbReference type="SAM" id="MobiDB-lite"/>
    </source>
</evidence>
<dbReference type="EMBL" id="JADNRY010000023">
    <property type="protein sequence ID" value="KAF9072536.1"/>
    <property type="molecule type" value="Genomic_DNA"/>
</dbReference>